<dbReference type="Proteomes" id="UP000295511">
    <property type="component" value="Unassembled WGS sequence"/>
</dbReference>
<dbReference type="EMBL" id="SMRU01000024">
    <property type="protein sequence ID" value="TDF92271.1"/>
    <property type="molecule type" value="Genomic_DNA"/>
</dbReference>
<evidence type="ECO:0000313" key="2">
    <source>
        <dbReference type="Proteomes" id="UP000295511"/>
    </source>
</evidence>
<comment type="caution">
    <text evidence="1">The sequence shown here is derived from an EMBL/GenBank/DDBJ whole genome shotgun (WGS) entry which is preliminary data.</text>
</comment>
<sequence length="131" mass="14804">MADLYRSPVPPQLWDRIRDEFGLPALDQVRERLSAISQDPEPVMRQLVRVFIGEGTYCPGYQFQQDLSLNPVMTRLFQRAIQLRIPHNYLALWMMTPCPALNGSRPVDRLKPADGPAVLAAMESTLARAVA</sequence>
<organism evidence="1 2">
    <name type="scientific">Arthrobacter terricola</name>
    <dbReference type="NCBI Taxonomy" id="2547396"/>
    <lineage>
        <taxon>Bacteria</taxon>
        <taxon>Bacillati</taxon>
        <taxon>Actinomycetota</taxon>
        <taxon>Actinomycetes</taxon>
        <taxon>Micrococcales</taxon>
        <taxon>Micrococcaceae</taxon>
        <taxon>Arthrobacter</taxon>
    </lineage>
</organism>
<protein>
    <submittedName>
        <fullName evidence="1">DUF2384 domain-containing protein</fullName>
    </submittedName>
</protein>
<dbReference type="RefSeq" id="WP_133205745.1">
    <property type="nucleotide sequence ID" value="NZ_SMRU01000024.1"/>
</dbReference>
<reference evidence="1 2" key="1">
    <citation type="submission" date="2019-03" db="EMBL/GenBank/DDBJ databases">
        <title>Whole genome sequence of Arthrobacter sp JH1-1.</title>
        <authorList>
            <person name="Trinh H.N."/>
        </authorList>
    </citation>
    <scope>NUCLEOTIDE SEQUENCE [LARGE SCALE GENOMIC DNA]</scope>
    <source>
        <strain evidence="1 2">JH1-1</strain>
    </source>
</reference>
<accession>A0A4R5KAV6</accession>
<keyword evidence="2" id="KW-1185">Reference proteome</keyword>
<dbReference type="OrthoDB" id="4941585at2"/>
<gene>
    <name evidence="1" type="ORF">E1809_18700</name>
</gene>
<dbReference type="AlphaFoldDB" id="A0A4R5KAV6"/>
<name>A0A4R5KAV6_9MICC</name>
<proteinExistence type="predicted"/>
<evidence type="ECO:0000313" key="1">
    <source>
        <dbReference type="EMBL" id="TDF92271.1"/>
    </source>
</evidence>